<feature type="domain" description="Vps52 C-terminal" evidence="9">
    <location>
        <begin position="377"/>
        <end position="695"/>
    </location>
</feature>
<dbReference type="GO" id="GO:0015031">
    <property type="term" value="P:protein transport"/>
    <property type="evidence" value="ECO:0007669"/>
    <property type="project" value="UniProtKB-KW"/>
</dbReference>
<feature type="compositionally biased region" description="Low complexity" evidence="7">
    <location>
        <begin position="63"/>
        <end position="76"/>
    </location>
</feature>
<evidence type="ECO:0000256" key="6">
    <source>
        <dbReference type="SAM" id="Coils"/>
    </source>
</evidence>
<keyword evidence="5" id="KW-0333">Golgi apparatus</keyword>
<evidence type="ECO:0000256" key="1">
    <source>
        <dbReference type="ARBA" id="ARBA00004601"/>
    </source>
</evidence>
<dbReference type="PANTHER" id="PTHR14190:SF7">
    <property type="entry name" value="VACUOLAR PROTEIN SORTING-ASSOCIATED PROTEIN 52 HOMOLOG"/>
    <property type="match status" value="1"/>
</dbReference>
<evidence type="ECO:0000256" key="7">
    <source>
        <dbReference type="SAM" id="MobiDB-lite"/>
    </source>
</evidence>
<dbReference type="Pfam" id="PF04129">
    <property type="entry name" value="Vps52_CC"/>
    <property type="match status" value="1"/>
</dbReference>
<proteinExistence type="inferred from homology"/>
<evidence type="ECO:0008006" key="12">
    <source>
        <dbReference type="Google" id="ProtNLM"/>
    </source>
</evidence>
<comment type="subcellular location">
    <subcellularLocation>
        <location evidence="1">Golgi apparatus</location>
        <location evidence="1">trans-Golgi network</location>
    </subcellularLocation>
</comment>
<dbReference type="GO" id="GO:0042147">
    <property type="term" value="P:retrograde transport, endosome to Golgi"/>
    <property type="evidence" value="ECO:0007669"/>
    <property type="project" value="TreeGrafter"/>
</dbReference>
<evidence type="ECO:0000256" key="3">
    <source>
        <dbReference type="ARBA" id="ARBA00022448"/>
    </source>
</evidence>
<dbReference type="GO" id="GO:0019905">
    <property type="term" value="F:syntaxin binding"/>
    <property type="evidence" value="ECO:0007669"/>
    <property type="project" value="TreeGrafter"/>
</dbReference>
<feature type="region of interest" description="Disordered" evidence="7">
    <location>
        <begin position="60"/>
        <end position="131"/>
    </location>
</feature>
<keyword evidence="6" id="KW-0175">Coiled coil</keyword>
<keyword evidence="3" id="KW-0813">Transport</keyword>
<evidence type="ECO:0000313" key="10">
    <source>
        <dbReference type="EMBL" id="CAD0110600.1"/>
    </source>
</evidence>
<comment type="caution">
    <text evidence="10">The sequence shown here is derived from an EMBL/GenBank/DDBJ whole genome shotgun (WGS) entry which is preliminary data.</text>
</comment>
<reference evidence="10" key="1">
    <citation type="submission" date="2020-06" db="EMBL/GenBank/DDBJ databases">
        <authorList>
            <person name="Onetto C."/>
        </authorList>
    </citation>
    <scope>NUCLEOTIDE SEQUENCE</scope>
</reference>
<evidence type="ECO:0000256" key="5">
    <source>
        <dbReference type="ARBA" id="ARBA00023034"/>
    </source>
</evidence>
<accession>A0A9N8KLQ7</accession>
<keyword evidence="11" id="KW-1185">Reference proteome</keyword>
<dbReference type="GO" id="GO:0006896">
    <property type="term" value="P:Golgi to vacuole transport"/>
    <property type="evidence" value="ECO:0007669"/>
    <property type="project" value="TreeGrafter"/>
</dbReference>
<name>A0A9N8KLQ7_9PEZI</name>
<feature type="domain" description="Vps52 coiled-coil" evidence="8">
    <location>
        <begin position="197"/>
        <end position="360"/>
    </location>
</feature>
<dbReference type="GO" id="GO:0032456">
    <property type="term" value="P:endocytic recycling"/>
    <property type="evidence" value="ECO:0007669"/>
    <property type="project" value="TreeGrafter"/>
</dbReference>
<dbReference type="InterPro" id="IPR007258">
    <property type="entry name" value="Vps52"/>
</dbReference>
<dbReference type="OrthoDB" id="19482at2759"/>
<dbReference type="EMBL" id="CAINUL010000006">
    <property type="protein sequence ID" value="CAD0110600.1"/>
    <property type="molecule type" value="Genomic_DNA"/>
</dbReference>
<gene>
    <name evidence="10" type="ORF">AWRI4620_LOCUS4855</name>
</gene>
<dbReference type="InterPro" id="IPR048319">
    <property type="entry name" value="Vps52_CC"/>
</dbReference>
<feature type="coiled-coil region" evidence="6">
    <location>
        <begin position="218"/>
        <end position="245"/>
    </location>
</feature>
<dbReference type="Proteomes" id="UP000745764">
    <property type="component" value="Unassembled WGS sequence"/>
</dbReference>
<dbReference type="InterPro" id="IPR048361">
    <property type="entry name" value="Vps52_C"/>
</dbReference>
<dbReference type="PANTHER" id="PTHR14190">
    <property type="entry name" value="SUPPRESSOR OF ACTIN MUTATIONS 2/VACUOLAR PROTEIN SORTING 52"/>
    <property type="match status" value="1"/>
</dbReference>
<protein>
    <recommendedName>
        <fullName evidence="12">Vps52-domain-containing protein</fullName>
    </recommendedName>
</protein>
<feature type="compositionally biased region" description="Low complexity" evidence="7">
    <location>
        <begin position="96"/>
        <end position="110"/>
    </location>
</feature>
<keyword evidence="4" id="KW-0653">Protein transport</keyword>
<organism evidence="10 11">
    <name type="scientific">Aureobasidium uvarum</name>
    <dbReference type="NCBI Taxonomy" id="2773716"/>
    <lineage>
        <taxon>Eukaryota</taxon>
        <taxon>Fungi</taxon>
        <taxon>Dikarya</taxon>
        <taxon>Ascomycota</taxon>
        <taxon>Pezizomycotina</taxon>
        <taxon>Dothideomycetes</taxon>
        <taxon>Dothideomycetidae</taxon>
        <taxon>Dothideales</taxon>
        <taxon>Saccotheciaceae</taxon>
        <taxon>Aureobasidium</taxon>
    </lineage>
</organism>
<dbReference type="GO" id="GO:0005829">
    <property type="term" value="C:cytosol"/>
    <property type="evidence" value="ECO:0007669"/>
    <property type="project" value="GOC"/>
</dbReference>
<evidence type="ECO:0000259" key="9">
    <source>
        <dbReference type="Pfam" id="PF20655"/>
    </source>
</evidence>
<sequence>MGRKEAAAAVSYNLQNSTQHLDLSAALRVCAIPLDNPNNIDQSPLFHSLDRQTADGMWLNRYSQHPSPSSSPAPQRRPSHLAPSPLPHRPAITNRSSSLSLLTNGSTDSLPAAARYPPAHSNLRNQLDASPVDNVSHPLDVLRDILAPVHPESIPPGASALHGANIDFGELSLQEFADASSSSDQPSEQPSVEECKFEDLHKSIVACDEVLKSVENYLTSFQADLAAVSAEIETLQNRSSALNTKLETRKQVEKLLAPEVDALTIPPSIVRKISDGPIDDAWIKALDDLEKRSKIIDSKAPRSKSAADLKPLIDSLKNKAVERTRDYVVSQIKALRAPGVNAQLLQQNNFMRYKDAFQFLDRHQPQLGQDIGRAYINTMRWFYLQNFSRYKASLDKMNIHVVDKNEVLAQDDTTKRTTAVSGSRTQAAPHDAFSLGRRMDMLKGSFKSALSSHIAEEDKAAYYLEAPFRAFNLALMDNASGEYSFLTEFFSKQSYHEVNRKFAEIFQPTFALGQALTKQLIDQTVDALGLLITVRLNQHFAFELQRRKVPAMEGYVNGTNMLLWPRFQMVMDAHCESLRKATSSLSGRPAGSALILTSASAPQSIAPNQITQRFANFTQGILALSSEAGDDEPVQNSLGRLRNDFEAFLTKLSKSFAEQKKRDRFLANNYSLVGTIIAETEGKMAEELKAHFTEKAEEFGGR</sequence>
<evidence type="ECO:0000256" key="2">
    <source>
        <dbReference type="ARBA" id="ARBA00008180"/>
    </source>
</evidence>
<dbReference type="GO" id="GO:0000938">
    <property type="term" value="C:GARP complex"/>
    <property type="evidence" value="ECO:0007669"/>
    <property type="project" value="TreeGrafter"/>
</dbReference>
<evidence type="ECO:0000256" key="4">
    <source>
        <dbReference type="ARBA" id="ARBA00022927"/>
    </source>
</evidence>
<dbReference type="Pfam" id="PF20655">
    <property type="entry name" value="Vps52_C"/>
    <property type="match status" value="1"/>
</dbReference>
<dbReference type="AlphaFoldDB" id="A0A9N8KLQ7"/>
<evidence type="ECO:0000259" key="8">
    <source>
        <dbReference type="Pfam" id="PF04129"/>
    </source>
</evidence>
<comment type="similarity">
    <text evidence="2">Belongs to the VPS52 family.</text>
</comment>
<evidence type="ECO:0000313" key="11">
    <source>
        <dbReference type="Proteomes" id="UP000745764"/>
    </source>
</evidence>